<comment type="caution">
    <text evidence="10">The sequence shown here is derived from an EMBL/GenBank/DDBJ whole genome shotgun (WGS) entry which is preliminary data.</text>
</comment>
<dbReference type="PANTHER" id="PTHR33908:SF11">
    <property type="entry name" value="MEMBRANE PROTEIN"/>
    <property type="match status" value="1"/>
</dbReference>
<accession>A0A1F5Z8H9</accession>
<proteinExistence type="predicted"/>
<dbReference type="AlphaFoldDB" id="A0A1F5Z8H9"/>
<dbReference type="EMBL" id="MFJF01000001">
    <property type="protein sequence ID" value="OGG08422.1"/>
    <property type="molecule type" value="Genomic_DNA"/>
</dbReference>
<dbReference type="GO" id="GO:0009103">
    <property type="term" value="P:lipopolysaccharide biosynthetic process"/>
    <property type="evidence" value="ECO:0007669"/>
    <property type="project" value="UniProtKB-ARBA"/>
</dbReference>
<protein>
    <recommendedName>
        <fullName evidence="9">Glycosyltransferase RgtA/B/C/D-like domain-containing protein</fullName>
    </recommendedName>
</protein>
<feature type="transmembrane region" description="Helical" evidence="8">
    <location>
        <begin position="319"/>
        <end position="339"/>
    </location>
</feature>
<evidence type="ECO:0000256" key="7">
    <source>
        <dbReference type="ARBA" id="ARBA00023136"/>
    </source>
</evidence>
<feature type="transmembrane region" description="Helical" evidence="8">
    <location>
        <begin position="219"/>
        <end position="238"/>
    </location>
</feature>
<dbReference type="GO" id="GO:0016763">
    <property type="term" value="F:pentosyltransferase activity"/>
    <property type="evidence" value="ECO:0007669"/>
    <property type="project" value="TreeGrafter"/>
</dbReference>
<dbReference type="InterPro" id="IPR050297">
    <property type="entry name" value="LipidA_mod_glycosyltrf_83"/>
</dbReference>
<keyword evidence="4" id="KW-0808">Transferase</keyword>
<evidence type="ECO:0000256" key="1">
    <source>
        <dbReference type="ARBA" id="ARBA00004651"/>
    </source>
</evidence>
<keyword evidence="5 8" id="KW-0812">Transmembrane</keyword>
<keyword evidence="6 8" id="KW-1133">Transmembrane helix</keyword>
<keyword evidence="2" id="KW-1003">Cell membrane</keyword>
<evidence type="ECO:0000256" key="6">
    <source>
        <dbReference type="ARBA" id="ARBA00022989"/>
    </source>
</evidence>
<evidence type="ECO:0000256" key="8">
    <source>
        <dbReference type="SAM" id="Phobius"/>
    </source>
</evidence>
<keyword evidence="7 8" id="KW-0472">Membrane</keyword>
<evidence type="ECO:0000256" key="5">
    <source>
        <dbReference type="ARBA" id="ARBA00022692"/>
    </source>
</evidence>
<organism evidence="10 11">
    <name type="scientific">Candidatus Gottesmanbacteria bacterium RIFCSPHIGHO2_01_FULL_40_15</name>
    <dbReference type="NCBI Taxonomy" id="1798376"/>
    <lineage>
        <taxon>Bacteria</taxon>
        <taxon>Candidatus Gottesmaniibacteriota</taxon>
    </lineage>
</organism>
<reference evidence="10 11" key="1">
    <citation type="journal article" date="2016" name="Nat. Commun.">
        <title>Thousands of microbial genomes shed light on interconnected biogeochemical processes in an aquifer system.</title>
        <authorList>
            <person name="Anantharaman K."/>
            <person name="Brown C.T."/>
            <person name="Hug L.A."/>
            <person name="Sharon I."/>
            <person name="Castelle C.J."/>
            <person name="Probst A.J."/>
            <person name="Thomas B.C."/>
            <person name="Singh A."/>
            <person name="Wilkins M.J."/>
            <person name="Karaoz U."/>
            <person name="Brodie E.L."/>
            <person name="Williams K.H."/>
            <person name="Hubbard S.S."/>
            <person name="Banfield J.F."/>
        </authorList>
    </citation>
    <scope>NUCLEOTIDE SEQUENCE [LARGE SCALE GENOMIC DNA]</scope>
</reference>
<sequence length="522" mass="60125">MGFMKEAKNARIAYFLLIFLCLPTILILIFFRYKLTLTRYFDADEFAHLHWGYSFLTGEKPYTDFFYIFPPYFLLPVAFIMSIFGRTVKAVIAVRFFIFLVQMATYAILFLWARKLRGLLTALLTLVIFIYLPLPSDKLLEIRPDLLAALLSITGLYLFVLANEKKKAVYYFLTGFFFTASLAVVPKTVFFLVPVALILIHQFLTLKKPKSAIFIKHMLFMGAGMGINLAVVGVLLFLSGNITLSVYLISKLASDVTRTLALRFYMRPDIFFYPNDIFYGMPGLNRILLSNLFVYVLGTVWGIKNFISSLSYDEADKNIREFVFSLSLFVNLYAFVKIFPLKHLQYLIPVSPFVAFYFADLVRVFAEKAGRFFPQMPNLKIGVRTAIYLLVIGCSFYLSKLMYQSKSQWTNQPALKKIEGFLSGIPENEPVFDLTGETVFYPNGYYFCCLPYGQYEQSLNFNFPEIESELIRRGTKYVHIGITDRLEVLPILHTRKIQEKFTSDPAMVDPKLPALNIMVRLN</sequence>
<dbReference type="GO" id="GO:0005886">
    <property type="term" value="C:plasma membrane"/>
    <property type="evidence" value="ECO:0007669"/>
    <property type="project" value="UniProtKB-SubCell"/>
</dbReference>
<dbReference type="Pfam" id="PF13231">
    <property type="entry name" value="PMT_2"/>
    <property type="match status" value="1"/>
</dbReference>
<evidence type="ECO:0000256" key="4">
    <source>
        <dbReference type="ARBA" id="ARBA00022679"/>
    </source>
</evidence>
<feature type="transmembrane region" description="Helical" evidence="8">
    <location>
        <begin position="386"/>
        <end position="403"/>
    </location>
</feature>
<feature type="transmembrane region" description="Helical" evidence="8">
    <location>
        <begin position="168"/>
        <end position="199"/>
    </location>
</feature>
<evidence type="ECO:0000256" key="3">
    <source>
        <dbReference type="ARBA" id="ARBA00022676"/>
    </source>
</evidence>
<dbReference type="InterPro" id="IPR038731">
    <property type="entry name" value="RgtA/B/C-like"/>
</dbReference>
<dbReference type="PANTHER" id="PTHR33908">
    <property type="entry name" value="MANNOSYLTRANSFERASE YKCB-RELATED"/>
    <property type="match status" value="1"/>
</dbReference>
<feature type="domain" description="Glycosyltransferase RgtA/B/C/D-like" evidence="9">
    <location>
        <begin position="70"/>
        <end position="221"/>
    </location>
</feature>
<evidence type="ECO:0000259" key="9">
    <source>
        <dbReference type="Pfam" id="PF13231"/>
    </source>
</evidence>
<keyword evidence="3" id="KW-0328">Glycosyltransferase</keyword>
<feature type="transmembrane region" description="Helical" evidence="8">
    <location>
        <begin position="287"/>
        <end position="307"/>
    </location>
</feature>
<name>A0A1F5Z8H9_9BACT</name>
<feature type="transmembrane region" description="Helical" evidence="8">
    <location>
        <begin position="65"/>
        <end position="85"/>
    </location>
</feature>
<evidence type="ECO:0000256" key="2">
    <source>
        <dbReference type="ARBA" id="ARBA00022475"/>
    </source>
</evidence>
<dbReference type="Proteomes" id="UP000177354">
    <property type="component" value="Unassembled WGS sequence"/>
</dbReference>
<feature type="transmembrane region" description="Helical" evidence="8">
    <location>
        <begin position="146"/>
        <end position="162"/>
    </location>
</feature>
<feature type="transmembrane region" description="Helical" evidence="8">
    <location>
        <begin position="12"/>
        <end position="31"/>
    </location>
</feature>
<evidence type="ECO:0000313" key="11">
    <source>
        <dbReference type="Proteomes" id="UP000177354"/>
    </source>
</evidence>
<feature type="transmembrane region" description="Helical" evidence="8">
    <location>
        <begin position="92"/>
        <end position="112"/>
    </location>
</feature>
<comment type="subcellular location">
    <subcellularLocation>
        <location evidence="1">Cell membrane</location>
        <topology evidence="1">Multi-pass membrane protein</topology>
    </subcellularLocation>
</comment>
<evidence type="ECO:0000313" key="10">
    <source>
        <dbReference type="EMBL" id="OGG08422.1"/>
    </source>
</evidence>
<gene>
    <name evidence="10" type="ORF">A2777_03150</name>
</gene>